<dbReference type="SMART" id="SM00448">
    <property type="entry name" value="REC"/>
    <property type="match status" value="1"/>
</dbReference>
<feature type="active site" evidence="5 6">
    <location>
        <position position="162"/>
    </location>
</feature>
<dbReference type="GO" id="GO:0005737">
    <property type="term" value="C:cytoplasm"/>
    <property type="evidence" value="ECO:0007669"/>
    <property type="project" value="UniProtKB-SubCell"/>
</dbReference>
<comment type="catalytic activity">
    <reaction evidence="4 5">
        <text>[protein]-L-glutamate 5-O-methyl ester + H2O = L-glutamyl-[protein] + methanol + H(+)</text>
        <dbReference type="Rhea" id="RHEA:23236"/>
        <dbReference type="Rhea" id="RHEA-COMP:10208"/>
        <dbReference type="Rhea" id="RHEA-COMP:10311"/>
        <dbReference type="ChEBI" id="CHEBI:15377"/>
        <dbReference type="ChEBI" id="CHEBI:15378"/>
        <dbReference type="ChEBI" id="CHEBI:17790"/>
        <dbReference type="ChEBI" id="CHEBI:29973"/>
        <dbReference type="ChEBI" id="CHEBI:82795"/>
        <dbReference type="EC" id="3.1.1.61"/>
    </reaction>
</comment>
<dbReference type="GO" id="GO:0006935">
    <property type="term" value="P:chemotaxis"/>
    <property type="evidence" value="ECO:0007669"/>
    <property type="project" value="UniProtKB-UniRule"/>
</dbReference>
<name>A0A075P2F7_9ALTE</name>
<dbReference type="InterPro" id="IPR008248">
    <property type="entry name" value="CheB-like"/>
</dbReference>
<feature type="domain" description="Response regulatory" evidence="8">
    <location>
        <begin position="4"/>
        <end position="121"/>
    </location>
</feature>
<comment type="catalytic activity">
    <reaction evidence="5">
        <text>L-glutaminyl-[protein] + H2O = L-glutamyl-[protein] + NH4(+)</text>
        <dbReference type="Rhea" id="RHEA:16441"/>
        <dbReference type="Rhea" id="RHEA-COMP:10207"/>
        <dbReference type="Rhea" id="RHEA-COMP:10208"/>
        <dbReference type="ChEBI" id="CHEBI:15377"/>
        <dbReference type="ChEBI" id="CHEBI:28938"/>
        <dbReference type="ChEBI" id="CHEBI:29973"/>
        <dbReference type="ChEBI" id="CHEBI:30011"/>
        <dbReference type="EC" id="3.5.1.44"/>
    </reaction>
</comment>
<dbReference type="GeneID" id="78253678"/>
<dbReference type="HAMAP" id="MF_00099">
    <property type="entry name" value="CheB_chemtxs"/>
    <property type="match status" value="1"/>
</dbReference>
<dbReference type="GO" id="GO:0050568">
    <property type="term" value="F:protein-glutamine glutaminase activity"/>
    <property type="evidence" value="ECO:0007669"/>
    <property type="project" value="UniProtKB-UniRule"/>
</dbReference>
<dbReference type="Proteomes" id="UP000056090">
    <property type="component" value="Chromosome"/>
</dbReference>
<proteinExistence type="inferred from homology"/>
<dbReference type="NCBIfam" id="NF009206">
    <property type="entry name" value="PRK12555.1"/>
    <property type="match status" value="1"/>
</dbReference>
<feature type="modified residue" description="4-aspartylphosphate" evidence="5 7">
    <location>
        <position position="55"/>
    </location>
</feature>
<dbReference type="InterPro" id="IPR011006">
    <property type="entry name" value="CheY-like_superfamily"/>
</dbReference>
<reference evidence="10 11" key="1">
    <citation type="submission" date="2014-06" db="EMBL/GenBank/DDBJ databases">
        <title>Genomes of Alteromonas australica, a world apart.</title>
        <authorList>
            <person name="Gonzaga A."/>
            <person name="Lopez-Perez M."/>
            <person name="Rodriguez-Valera F."/>
        </authorList>
    </citation>
    <scope>NUCLEOTIDE SEQUENCE [LARGE SCALE GENOMIC DNA]</scope>
    <source>
        <strain evidence="10 11">H 17</strain>
    </source>
</reference>
<feature type="active site" evidence="5 6">
    <location>
        <position position="188"/>
    </location>
</feature>
<dbReference type="SUPFAM" id="SSF52738">
    <property type="entry name" value="Methylesterase CheB, C-terminal domain"/>
    <property type="match status" value="1"/>
</dbReference>
<dbReference type="RefSeq" id="WP_044055703.1">
    <property type="nucleotide sequence ID" value="NZ_CBCSKJ010000005.1"/>
</dbReference>
<dbReference type="KEGG" id="aal:EP13_01800"/>
<evidence type="ECO:0000313" key="10">
    <source>
        <dbReference type="EMBL" id="AIF97532.1"/>
    </source>
</evidence>
<keyword evidence="2 5" id="KW-0145">Chemotaxis</keyword>
<evidence type="ECO:0000256" key="5">
    <source>
        <dbReference type="HAMAP-Rule" id="MF_00099"/>
    </source>
</evidence>
<dbReference type="AlphaFoldDB" id="A0A075P2F7"/>
<keyword evidence="1 5" id="KW-0963">Cytoplasm</keyword>
<dbReference type="eggNOG" id="COG2201">
    <property type="taxonomic scope" value="Bacteria"/>
</dbReference>
<comment type="domain">
    <text evidence="5">Contains a C-terminal catalytic domain, and an N-terminal region which modulates catalytic activity.</text>
</comment>
<dbReference type="EC" id="3.5.1.44" evidence="5"/>
<dbReference type="Pfam" id="PF00072">
    <property type="entry name" value="Response_reg"/>
    <property type="match status" value="1"/>
</dbReference>
<dbReference type="InterPro" id="IPR001789">
    <property type="entry name" value="Sig_transdc_resp-reg_receiver"/>
</dbReference>
<feature type="domain" description="CheB-type methylesterase" evidence="9">
    <location>
        <begin position="149"/>
        <end position="342"/>
    </location>
</feature>
<dbReference type="PROSITE" id="PS50110">
    <property type="entry name" value="RESPONSE_REGULATORY"/>
    <property type="match status" value="1"/>
</dbReference>
<dbReference type="InterPro" id="IPR035909">
    <property type="entry name" value="CheB_C"/>
</dbReference>
<keyword evidence="3 5" id="KW-0378">Hydrolase</keyword>
<dbReference type="KEGG" id="aaus:EP12_01775"/>
<comment type="PTM">
    <text evidence="5">Phosphorylated by CheA. Phosphorylation of the N-terminal regulatory domain activates the methylesterase activity.</text>
</comment>
<keyword evidence="5 7" id="KW-0597">Phosphoprotein</keyword>
<evidence type="ECO:0000256" key="4">
    <source>
        <dbReference type="ARBA" id="ARBA00048267"/>
    </source>
</evidence>
<evidence type="ECO:0000313" key="11">
    <source>
        <dbReference type="Proteomes" id="UP000056090"/>
    </source>
</evidence>
<dbReference type="CDD" id="cd17541">
    <property type="entry name" value="REC_CheB-like"/>
    <property type="match status" value="1"/>
</dbReference>
<evidence type="ECO:0000256" key="1">
    <source>
        <dbReference type="ARBA" id="ARBA00022490"/>
    </source>
</evidence>
<accession>A0A075P2F7</accession>
<organism evidence="10 11">
    <name type="scientific">Alteromonas australica</name>
    <dbReference type="NCBI Taxonomy" id="589873"/>
    <lineage>
        <taxon>Bacteria</taxon>
        <taxon>Pseudomonadati</taxon>
        <taxon>Pseudomonadota</taxon>
        <taxon>Gammaproteobacteria</taxon>
        <taxon>Alteromonadales</taxon>
        <taxon>Alteromonadaceae</taxon>
        <taxon>Alteromonas/Salinimonas group</taxon>
        <taxon>Alteromonas</taxon>
    </lineage>
</organism>
<comment type="similarity">
    <text evidence="5">Belongs to the CheB family.</text>
</comment>
<sequence>MPIKVLVVDDSALIRKVLSEIIQSDSSLLLVGAAPDAYVAKRMVQEFRPDVITLDIEMPKVDGLRFLEVMMKAVPTPVVMISTLTESGANATLRALELGAVDFMAKPKLGVAQGMNDYAHTIIQKVKAAAKSKLSHPTETRCSKHAAMRYTGTEKLIGIGASTGGTEAIKDVIMHFPKNAPATVISQHMPPGFTTTYAKRLDSLCEVTVREAKGGERLLPGYAYLAPGHRHLKVERSGADYRLALDDGPKVSGHKPSVDVMFNSLAEHAGENAVGVLLTGMGRDGAMGLKAMKEKGAITFCQDEESCLIYGMPKAAVEIDAASYVLSLADISDAILDTLERLGAGSRL</sequence>
<dbReference type="EC" id="3.1.1.61" evidence="5"/>
<evidence type="ECO:0000256" key="7">
    <source>
        <dbReference type="PROSITE-ProRule" id="PRU00169"/>
    </source>
</evidence>
<dbReference type="Gene3D" id="3.40.50.2300">
    <property type="match status" value="1"/>
</dbReference>
<dbReference type="GO" id="GO:0000156">
    <property type="term" value="F:phosphorelay response regulator activity"/>
    <property type="evidence" value="ECO:0007669"/>
    <property type="project" value="InterPro"/>
</dbReference>
<evidence type="ECO:0000256" key="6">
    <source>
        <dbReference type="PROSITE-ProRule" id="PRU00050"/>
    </source>
</evidence>
<evidence type="ECO:0000256" key="2">
    <source>
        <dbReference type="ARBA" id="ARBA00022500"/>
    </source>
</evidence>
<gene>
    <name evidence="5" type="primary">cheB</name>
    <name evidence="10" type="ORF">EP13_01800</name>
</gene>
<protein>
    <recommendedName>
        <fullName evidence="5">Protein-glutamate methylesterase/protein-glutamine glutaminase</fullName>
        <ecNumber evidence="5">3.1.1.61</ecNumber>
        <ecNumber evidence="5">3.5.1.44</ecNumber>
    </recommendedName>
</protein>
<evidence type="ECO:0000256" key="3">
    <source>
        <dbReference type="ARBA" id="ARBA00022801"/>
    </source>
</evidence>
<dbReference type="Pfam" id="PF01339">
    <property type="entry name" value="CheB_methylest"/>
    <property type="match status" value="1"/>
</dbReference>
<keyword evidence="11" id="KW-1185">Reference proteome</keyword>
<dbReference type="EMBL" id="CP008849">
    <property type="protein sequence ID" value="AIF97532.1"/>
    <property type="molecule type" value="Genomic_DNA"/>
</dbReference>
<dbReference type="CDD" id="cd16432">
    <property type="entry name" value="CheB_Rec"/>
    <property type="match status" value="1"/>
</dbReference>
<dbReference type="PIRSF" id="PIRSF000876">
    <property type="entry name" value="RR_chemtxs_CheB"/>
    <property type="match status" value="1"/>
</dbReference>
<evidence type="ECO:0000259" key="8">
    <source>
        <dbReference type="PROSITE" id="PS50110"/>
    </source>
</evidence>
<dbReference type="PATRIC" id="fig|589873.4.peg.381"/>
<dbReference type="OrthoDB" id="9793421at2"/>
<dbReference type="GO" id="GO:0008984">
    <property type="term" value="F:protein-glutamate methylesterase activity"/>
    <property type="evidence" value="ECO:0007669"/>
    <property type="project" value="UniProtKB-UniRule"/>
</dbReference>
<dbReference type="NCBIfam" id="NF001965">
    <property type="entry name" value="PRK00742.1"/>
    <property type="match status" value="1"/>
</dbReference>
<dbReference type="InterPro" id="IPR000673">
    <property type="entry name" value="Sig_transdc_resp-reg_Me-estase"/>
</dbReference>
<feature type="active site" evidence="5 6">
    <location>
        <position position="284"/>
    </location>
</feature>
<comment type="function">
    <text evidence="5">Involved in chemotaxis. Part of a chemotaxis signal transduction system that modulates chemotaxis in response to various stimuli. Catalyzes the demethylation of specific methylglutamate residues introduced into the chemoreceptors (methyl-accepting chemotaxis proteins or MCP) by CheR. Also mediates the irreversible deamidation of specific glutamine residues to glutamic acid.</text>
</comment>
<evidence type="ECO:0000259" key="9">
    <source>
        <dbReference type="PROSITE" id="PS50122"/>
    </source>
</evidence>
<dbReference type="PROSITE" id="PS50122">
    <property type="entry name" value="CHEB"/>
    <property type="match status" value="1"/>
</dbReference>
<dbReference type="PANTHER" id="PTHR42872:SF6">
    <property type="entry name" value="PROTEIN-GLUTAMATE METHYLESTERASE_PROTEIN-GLUTAMINE GLUTAMINASE"/>
    <property type="match status" value="1"/>
</dbReference>
<comment type="subcellular location">
    <subcellularLocation>
        <location evidence="5">Cytoplasm</location>
    </subcellularLocation>
</comment>
<dbReference type="Gene3D" id="3.40.50.180">
    <property type="entry name" value="Methylesterase CheB, C-terminal domain"/>
    <property type="match status" value="1"/>
</dbReference>
<dbReference type="SUPFAM" id="SSF52172">
    <property type="entry name" value="CheY-like"/>
    <property type="match status" value="1"/>
</dbReference>
<dbReference type="PANTHER" id="PTHR42872">
    <property type="entry name" value="PROTEIN-GLUTAMATE METHYLESTERASE/PROTEIN-GLUTAMINE GLUTAMINASE"/>
    <property type="match status" value="1"/>
</dbReference>